<gene>
    <name evidence="1" type="ORF">SAMN05421828_12617</name>
</gene>
<dbReference type="Proteomes" id="UP000186308">
    <property type="component" value="Unassembled WGS sequence"/>
</dbReference>
<organism evidence="1 2">
    <name type="scientific">Acidiphilium rubrum</name>
    <dbReference type="NCBI Taxonomy" id="526"/>
    <lineage>
        <taxon>Bacteria</taxon>
        <taxon>Pseudomonadati</taxon>
        <taxon>Pseudomonadota</taxon>
        <taxon>Alphaproteobacteria</taxon>
        <taxon>Acetobacterales</taxon>
        <taxon>Acidocellaceae</taxon>
        <taxon>Acidiphilium</taxon>
    </lineage>
</organism>
<evidence type="ECO:0000313" key="2">
    <source>
        <dbReference type="Proteomes" id="UP000186308"/>
    </source>
</evidence>
<dbReference type="PANTHER" id="PTHR30007">
    <property type="entry name" value="PHP DOMAIN PROTEIN"/>
    <property type="match status" value="1"/>
</dbReference>
<comment type="caution">
    <text evidence="1">The sequence shown here is derived from an EMBL/GenBank/DDBJ whole genome shotgun (WGS) entry which is preliminary data.</text>
</comment>
<name>A0A8G2CN20_ACIRU</name>
<proteinExistence type="predicted"/>
<sequence>MAFVDGGYQGDEAQRAAFEASRITVTLVKRTDQVVKGFIVLPQRWVVERTLGGINRARRLSKDFEATINAALAWLQLALAFLIMRRLATPKIQQD</sequence>
<dbReference type="EMBL" id="FTNE01000026">
    <property type="protein sequence ID" value="SIR35703.1"/>
    <property type="molecule type" value="Genomic_DNA"/>
</dbReference>
<accession>A0A8G2CN20</accession>
<keyword evidence="2" id="KW-1185">Reference proteome</keyword>
<protein>
    <submittedName>
        <fullName evidence="1">Transposase DDE domain-containing protein</fullName>
    </submittedName>
</protein>
<dbReference type="PANTHER" id="PTHR30007:SF0">
    <property type="entry name" value="TRANSPOSASE"/>
    <property type="match status" value="1"/>
</dbReference>
<dbReference type="AlphaFoldDB" id="A0A8G2CN20"/>
<reference evidence="1 2" key="1">
    <citation type="submission" date="2017-01" db="EMBL/GenBank/DDBJ databases">
        <authorList>
            <person name="Varghese N."/>
            <person name="Submissions S."/>
        </authorList>
    </citation>
    <scope>NUCLEOTIDE SEQUENCE [LARGE SCALE GENOMIC DNA]</scope>
    <source>
        <strain evidence="1 2">ATCC 35905</strain>
    </source>
</reference>
<evidence type="ECO:0000313" key="1">
    <source>
        <dbReference type="EMBL" id="SIR35703.1"/>
    </source>
</evidence>